<organism evidence="14 16">
    <name type="scientific">Streptococcus iniae</name>
    <name type="common">Streptococcus shiloi</name>
    <dbReference type="NCBI Taxonomy" id="1346"/>
    <lineage>
        <taxon>Bacteria</taxon>
        <taxon>Bacillati</taxon>
        <taxon>Bacillota</taxon>
        <taxon>Bacilli</taxon>
        <taxon>Lactobacillales</taxon>
        <taxon>Streptococcaceae</taxon>
        <taxon>Streptococcus</taxon>
    </lineage>
</organism>
<keyword evidence="6 10" id="KW-0963">Cytoplasm</keyword>
<dbReference type="InterPro" id="IPR033693">
    <property type="entry name" value="PGPEP1_Glu_AS"/>
</dbReference>
<sequence length="215" mass="23165">MKILVTGFDPFGGEAINPALESIKQLPSTIDGAEIKCVEVPTVFHESAEVLKKHLENFKPDVVLCIGQAGGRTGLTPERVAINQDDARIPDNKGNQPIDTLIREDGAPAYFSTLPIKAMVAAIQKAGLPASVSNTAGTFVCNHLMYQALYLVEKHLPNAKAGFMHIPYMMEQVVDKPNTAAMNLDDITRGIQAAITAIVAYNNQSDLKIIGGETH</sequence>
<dbReference type="InterPro" id="IPR000816">
    <property type="entry name" value="Peptidase_C15"/>
</dbReference>
<dbReference type="PROSITE" id="PS01334">
    <property type="entry name" value="PYRASE_CYS"/>
    <property type="match status" value="1"/>
</dbReference>
<dbReference type="KEGG" id="siq:DQ08_06780"/>
<dbReference type="Proteomes" id="UP000025245">
    <property type="component" value="Chromosome"/>
</dbReference>
<keyword evidence="8 10" id="KW-0378">Hydrolase</keyword>
<feature type="active site" evidence="10 11">
    <location>
        <position position="78"/>
    </location>
</feature>
<comment type="similarity">
    <text evidence="4 10">Belongs to the peptidase C15 family.</text>
</comment>
<keyword evidence="7 10" id="KW-0645">Protease</keyword>
<evidence type="ECO:0000256" key="9">
    <source>
        <dbReference type="ARBA" id="ARBA00022807"/>
    </source>
</evidence>
<dbReference type="Proteomes" id="UP000269148">
    <property type="component" value="Unassembled WGS sequence"/>
</dbReference>
<dbReference type="Pfam" id="PF01470">
    <property type="entry name" value="Peptidase_C15"/>
    <property type="match status" value="1"/>
</dbReference>
<evidence type="ECO:0000256" key="4">
    <source>
        <dbReference type="ARBA" id="ARBA00006641"/>
    </source>
</evidence>
<feature type="active site" evidence="10 12">
    <location>
        <position position="141"/>
    </location>
</feature>
<evidence type="ECO:0000256" key="10">
    <source>
        <dbReference type="HAMAP-Rule" id="MF_00417"/>
    </source>
</evidence>
<dbReference type="FunFam" id="3.40.630.20:FF:000001">
    <property type="entry name" value="Pyrrolidone-carboxylate peptidase"/>
    <property type="match status" value="1"/>
</dbReference>
<dbReference type="HAMAP" id="MF_00417">
    <property type="entry name" value="Pyrrolid_peptidase"/>
    <property type="match status" value="1"/>
</dbReference>
<dbReference type="EMBL" id="QLQD01000063">
    <property type="protein sequence ID" value="RLU56143.1"/>
    <property type="molecule type" value="Genomic_DNA"/>
</dbReference>
<dbReference type="KEGG" id="sio:DW64_06765"/>
<dbReference type="Gene3D" id="3.40.630.20">
    <property type="entry name" value="Peptidase C15, pyroglutamyl peptidase I-like"/>
    <property type="match status" value="1"/>
</dbReference>
<evidence type="ECO:0000256" key="1">
    <source>
        <dbReference type="ARBA" id="ARBA00001770"/>
    </source>
</evidence>
<dbReference type="EMBL" id="CP007586">
    <property type="protein sequence ID" value="AHY16156.1"/>
    <property type="molecule type" value="Genomic_DNA"/>
</dbReference>
<dbReference type="CDD" id="cd00501">
    <property type="entry name" value="Peptidase_C15"/>
    <property type="match status" value="1"/>
</dbReference>
<evidence type="ECO:0000256" key="12">
    <source>
        <dbReference type="PROSITE-ProRule" id="PRU10077"/>
    </source>
</evidence>
<evidence type="ECO:0000256" key="6">
    <source>
        <dbReference type="ARBA" id="ARBA00022490"/>
    </source>
</evidence>
<dbReference type="GO" id="GO:0016920">
    <property type="term" value="F:pyroglutamyl-peptidase activity"/>
    <property type="evidence" value="ECO:0007669"/>
    <property type="project" value="UniProtKB-UniRule"/>
</dbReference>
<reference evidence="14 16" key="2">
    <citation type="submission" date="2018-06" db="EMBL/GenBank/DDBJ databases">
        <title>Mutators as drivers of adaptation in pathogenic bacteria and a risk factor for host jumps and vaccine escape.</title>
        <authorList>
            <person name="Barnes A.C."/>
            <person name="Silayeva O."/>
        </authorList>
    </citation>
    <scope>NUCLEOTIDE SEQUENCE [LARGE SCALE GENOMIC DNA]</scope>
    <source>
        <strain evidence="14 16">QMA0445</strain>
    </source>
</reference>
<dbReference type="GO" id="GO:0006508">
    <property type="term" value="P:proteolysis"/>
    <property type="evidence" value="ECO:0007669"/>
    <property type="project" value="UniProtKB-KW"/>
</dbReference>
<dbReference type="PANTHER" id="PTHR23402:SF1">
    <property type="entry name" value="PYROGLUTAMYL-PEPTIDASE I"/>
    <property type="match status" value="1"/>
</dbReference>
<dbReference type="InterPro" id="IPR036440">
    <property type="entry name" value="Peptidase_C15-like_sf"/>
</dbReference>
<dbReference type="OrthoDB" id="9779738at2"/>
<dbReference type="InterPro" id="IPR016125">
    <property type="entry name" value="Peptidase_C15-like"/>
</dbReference>
<dbReference type="NCBIfam" id="TIGR00504">
    <property type="entry name" value="pyro_pdase"/>
    <property type="match status" value="1"/>
</dbReference>
<comment type="function">
    <text evidence="2 10">Removes 5-oxoproline from various penultimate amino acid residues except L-proline.</text>
</comment>
<dbReference type="GO" id="GO:0005829">
    <property type="term" value="C:cytosol"/>
    <property type="evidence" value="ECO:0007669"/>
    <property type="project" value="InterPro"/>
</dbReference>
<dbReference type="SMR" id="A0A3L8GHT5"/>
<keyword evidence="9 10" id="KW-0788">Thiol protease</keyword>
<evidence type="ECO:0000313" key="15">
    <source>
        <dbReference type="Proteomes" id="UP000025245"/>
    </source>
</evidence>
<comment type="catalytic activity">
    <reaction evidence="1 10 11">
        <text>Release of an N-terminal pyroglutamyl group from a polypeptide, the second amino acid generally not being Pro.</text>
        <dbReference type="EC" id="3.4.19.3"/>
    </reaction>
</comment>
<dbReference type="NCBIfam" id="NF009676">
    <property type="entry name" value="PRK13197.1"/>
    <property type="match status" value="1"/>
</dbReference>
<evidence type="ECO:0000256" key="8">
    <source>
        <dbReference type="ARBA" id="ARBA00022801"/>
    </source>
</evidence>
<name>A0A3L8GHT5_STRIN</name>
<evidence type="ECO:0000256" key="11">
    <source>
        <dbReference type="PROSITE-ProRule" id="PRU10076"/>
    </source>
</evidence>
<evidence type="ECO:0000256" key="2">
    <source>
        <dbReference type="ARBA" id="ARBA00002280"/>
    </source>
</evidence>
<dbReference type="AlphaFoldDB" id="A0A3L8GHT5"/>
<evidence type="ECO:0000313" key="14">
    <source>
        <dbReference type="EMBL" id="RLU56143.1"/>
    </source>
</evidence>
<dbReference type="STRING" id="1346.BMF34_06815"/>
<evidence type="ECO:0000256" key="7">
    <source>
        <dbReference type="ARBA" id="ARBA00022670"/>
    </source>
</evidence>
<dbReference type="RefSeq" id="WP_003101396.1">
    <property type="nucleotide sequence ID" value="NZ_CP010783.1"/>
</dbReference>
<dbReference type="KEGG" id="siz:SI82_06895"/>
<evidence type="ECO:0000256" key="5">
    <source>
        <dbReference type="ARBA" id="ARBA00011881"/>
    </source>
</evidence>
<gene>
    <name evidence="10 14" type="primary">pcp</name>
    <name evidence="14" type="ORF">DIY07_06980</name>
    <name evidence="13" type="ORF">DQ08_06780</name>
</gene>
<dbReference type="SUPFAM" id="SSF53182">
    <property type="entry name" value="Pyrrolidone carboxyl peptidase (pyroglutamate aminopeptidase)"/>
    <property type="match status" value="1"/>
</dbReference>
<proteinExistence type="inferred from homology"/>
<dbReference type="InterPro" id="IPR033694">
    <property type="entry name" value="PGPEP1_Cys_AS"/>
</dbReference>
<keyword evidence="15" id="KW-1185">Reference proteome</keyword>
<evidence type="ECO:0000256" key="3">
    <source>
        <dbReference type="ARBA" id="ARBA00004496"/>
    </source>
</evidence>
<feature type="active site" evidence="10">
    <location>
        <position position="165"/>
    </location>
</feature>
<evidence type="ECO:0000313" key="16">
    <source>
        <dbReference type="Proteomes" id="UP000269148"/>
    </source>
</evidence>
<dbReference type="InterPro" id="IPR029762">
    <property type="entry name" value="PGP-I_bact-type"/>
</dbReference>
<evidence type="ECO:0000313" key="13">
    <source>
        <dbReference type="EMBL" id="AHY16156.1"/>
    </source>
</evidence>
<dbReference type="PROSITE" id="PS01333">
    <property type="entry name" value="PYRASE_GLU"/>
    <property type="match status" value="1"/>
</dbReference>
<reference evidence="13 15" key="1">
    <citation type="journal article" date="2014" name="Genome Announc.">
        <title>Complete Genome Sequence of a Virulent Strain, Streptococcus iniae ISET0901, Isolated from Diseased Tilapia.</title>
        <authorList>
            <person name="Pridgeon J.W."/>
            <person name="Zhang D."/>
            <person name="Zhang L."/>
        </authorList>
    </citation>
    <scope>NUCLEOTIDE SEQUENCE [LARGE SCALE GENOMIC DNA]</scope>
    <source>
        <strain evidence="13 15">ISET0901</strain>
    </source>
</reference>
<comment type="subcellular location">
    <subcellularLocation>
        <location evidence="3 10">Cytoplasm</location>
    </subcellularLocation>
</comment>
<dbReference type="PRINTS" id="PR00706">
    <property type="entry name" value="PYROGLUPTASE"/>
</dbReference>
<protein>
    <recommendedName>
        <fullName evidence="10">Pyrrolidone-carboxylate peptidase</fullName>
        <ecNumber evidence="10">3.4.19.3</ecNumber>
    </recommendedName>
    <alternativeName>
        <fullName evidence="10">5-oxoprolyl-peptidase</fullName>
    </alternativeName>
    <alternativeName>
        <fullName evidence="10">Pyroglutamyl-peptidase I</fullName>
        <shortName evidence="10">PGP-I</shortName>
        <shortName evidence="10">Pyrase</shortName>
    </alternativeName>
</protein>
<dbReference type="GeneID" id="35766642"/>
<dbReference type="PANTHER" id="PTHR23402">
    <property type="entry name" value="PROTEASE FAMILY C15 PYROGLUTAMYL-PEPTIDASE I-RELATED"/>
    <property type="match status" value="1"/>
</dbReference>
<dbReference type="PIRSF" id="PIRSF015592">
    <property type="entry name" value="Prld-crbxl_pptds"/>
    <property type="match status" value="1"/>
</dbReference>
<accession>A0A3L8GHT5</accession>
<comment type="subunit">
    <text evidence="5 10">Homotetramer.</text>
</comment>
<dbReference type="EC" id="3.4.19.3" evidence="10"/>